<protein>
    <submittedName>
        <fullName evidence="2">Uncharacterized protein</fullName>
    </submittedName>
</protein>
<reference evidence="2" key="2">
    <citation type="submission" date="2020-09" db="EMBL/GenBank/DDBJ databases">
        <authorList>
            <person name="Sun Q."/>
            <person name="Zhou Y."/>
        </authorList>
    </citation>
    <scope>NUCLEOTIDE SEQUENCE</scope>
    <source>
        <strain evidence="2">CGMCC 1.12160</strain>
    </source>
</reference>
<dbReference type="Proteomes" id="UP000605670">
    <property type="component" value="Unassembled WGS sequence"/>
</dbReference>
<sequence length="140" mass="15252">MDVARLAHRGTELCRALADGHDVVGQVLELLADSVGTDMVSWSGIRRDGGCPTLQQHGRAPLDDAGVVEWERLLPTHPYATHLLTDPAPRTRLTDVVEMRAFERTRSTRCAWHPRATATSPAAGTPSDGTSAPTWSRWSS</sequence>
<organism evidence="2 3">
    <name type="scientific">Ornithinimicrobium tianjinense</name>
    <dbReference type="NCBI Taxonomy" id="1195761"/>
    <lineage>
        <taxon>Bacteria</taxon>
        <taxon>Bacillati</taxon>
        <taxon>Actinomycetota</taxon>
        <taxon>Actinomycetes</taxon>
        <taxon>Micrococcales</taxon>
        <taxon>Ornithinimicrobiaceae</taxon>
        <taxon>Ornithinimicrobium</taxon>
    </lineage>
</organism>
<proteinExistence type="predicted"/>
<feature type="region of interest" description="Disordered" evidence="1">
    <location>
        <begin position="113"/>
        <end position="140"/>
    </location>
</feature>
<evidence type="ECO:0000256" key="1">
    <source>
        <dbReference type="SAM" id="MobiDB-lite"/>
    </source>
</evidence>
<gene>
    <name evidence="2" type="ORF">GCM10011366_04210</name>
</gene>
<keyword evidence="3" id="KW-1185">Reference proteome</keyword>
<dbReference type="AlphaFoldDB" id="A0A917BF14"/>
<dbReference type="RefSeq" id="WP_188427951.1">
    <property type="nucleotide sequence ID" value="NZ_BAABKH010000010.1"/>
</dbReference>
<feature type="compositionally biased region" description="Polar residues" evidence="1">
    <location>
        <begin position="128"/>
        <end position="140"/>
    </location>
</feature>
<accession>A0A917BF14</accession>
<evidence type="ECO:0000313" key="2">
    <source>
        <dbReference type="EMBL" id="GGF39751.1"/>
    </source>
</evidence>
<feature type="compositionally biased region" description="Low complexity" evidence="1">
    <location>
        <begin position="116"/>
        <end position="127"/>
    </location>
</feature>
<comment type="caution">
    <text evidence="2">The sequence shown here is derived from an EMBL/GenBank/DDBJ whole genome shotgun (WGS) entry which is preliminary data.</text>
</comment>
<name>A0A917BF14_9MICO</name>
<reference evidence="2" key="1">
    <citation type="journal article" date="2014" name="Int. J. Syst. Evol. Microbiol.">
        <title>Complete genome sequence of Corynebacterium casei LMG S-19264T (=DSM 44701T), isolated from a smear-ripened cheese.</title>
        <authorList>
            <consortium name="US DOE Joint Genome Institute (JGI-PGF)"/>
            <person name="Walter F."/>
            <person name="Albersmeier A."/>
            <person name="Kalinowski J."/>
            <person name="Ruckert C."/>
        </authorList>
    </citation>
    <scope>NUCLEOTIDE SEQUENCE</scope>
    <source>
        <strain evidence="2">CGMCC 1.12160</strain>
    </source>
</reference>
<evidence type="ECO:0000313" key="3">
    <source>
        <dbReference type="Proteomes" id="UP000605670"/>
    </source>
</evidence>
<dbReference type="EMBL" id="BMEM01000001">
    <property type="protein sequence ID" value="GGF39751.1"/>
    <property type="molecule type" value="Genomic_DNA"/>
</dbReference>